<keyword evidence="2" id="KW-1185">Reference proteome</keyword>
<evidence type="ECO:0000313" key="2">
    <source>
        <dbReference type="Proteomes" id="UP001283361"/>
    </source>
</evidence>
<proteinExistence type="predicted"/>
<protein>
    <submittedName>
        <fullName evidence="1">Uncharacterized protein</fullName>
    </submittedName>
</protein>
<sequence>MFTLEVDRYIIIIVEGIGRGLSGLGSRFEAAATDTMASAVCVDLAIGALGRSNPDLAPLNIWKWKSVFNLLPVAVVVEQTT</sequence>
<dbReference type="Proteomes" id="UP001283361">
    <property type="component" value="Unassembled WGS sequence"/>
</dbReference>
<reference evidence="1" key="1">
    <citation type="journal article" date="2023" name="G3 (Bethesda)">
        <title>A reference genome for the long-term kleptoplast-retaining sea slug Elysia crispata morphotype clarki.</title>
        <authorList>
            <person name="Eastman K.E."/>
            <person name="Pendleton A.L."/>
            <person name="Shaikh M.A."/>
            <person name="Suttiyut T."/>
            <person name="Ogas R."/>
            <person name="Tomko P."/>
            <person name="Gavelis G."/>
            <person name="Widhalm J.R."/>
            <person name="Wisecaver J.H."/>
        </authorList>
    </citation>
    <scope>NUCLEOTIDE SEQUENCE</scope>
    <source>
        <strain evidence="1">ECLA1</strain>
    </source>
</reference>
<name>A0AAE1AGB2_9GAST</name>
<comment type="caution">
    <text evidence="1">The sequence shown here is derived from an EMBL/GenBank/DDBJ whole genome shotgun (WGS) entry which is preliminary data.</text>
</comment>
<accession>A0AAE1AGB2</accession>
<dbReference type="EMBL" id="JAWDGP010001872">
    <property type="protein sequence ID" value="KAK3787299.1"/>
    <property type="molecule type" value="Genomic_DNA"/>
</dbReference>
<organism evidence="1 2">
    <name type="scientific">Elysia crispata</name>
    <name type="common">lettuce slug</name>
    <dbReference type="NCBI Taxonomy" id="231223"/>
    <lineage>
        <taxon>Eukaryota</taxon>
        <taxon>Metazoa</taxon>
        <taxon>Spiralia</taxon>
        <taxon>Lophotrochozoa</taxon>
        <taxon>Mollusca</taxon>
        <taxon>Gastropoda</taxon>
        <taxon>Heterobranchia</taxon>
        <taxon>Euthyneura</taxon>
        <taxon>Panpulmonata</taxon>
        <taxon>Sacoglossa</taxon>
        <taxon>Placobranchoidea</taxon>
        <taxon>Plakobranchidae</taxon>
        <taxon>Elysia</taxon>
    </lineage>
</organism>
<evidence type="ECO:0000313" key="1">
    <source>
        <dbReference type="EMBL" id="KAK3787299.1"/>
    </source>
</evidence>
<dbReference type="AlphaFoldDB" id="A0AAE1AGB2"/>
<gene>
    <name evidence="1" type="ORF">RRG08_056020</name>
</gene>